<comment type="caution">
    <text evidence="4">The sequence shown here is derived from an EMBL/GenBank/DDBJ whole genome shotgun (WGS) entry which is preliminary data.</text>
</comment>
<dbReference type="SUPFAM" id="SSF52172">
    <property type="entry name" value="CheY-like"/>
    <property type="match status" value="1"/>
</dbReference>
<dbReference type="InterPro" id="IPR011006">
    <property type="entry name" value="CheY-like_superfamily"/>
</dbReference>
<dbReference type="PANTHER" id="PTHR44591:SF3">
    <property type="entry name" value="RESPONSE REGULATORY DOMAIN-CONTAINING PROTEIN"/>
    <property type="match status" value="1"/>
</dbReference>
<dbReference type="Proteomes" id="UP001596287">
    <property type="component" value="Unassembled WGS sequence"/>
</dbReference>
<evidence type="ECO:0000313" key="4">
    <source>
        <dbReference type="EMBL" id="MFC6096531.1"/>
    </source>
</evidence>
<dbReference type="PANTHER" id="PTHR44591">
    <property type="entry name" value="STRESS RESPONSE REGULATOR PROTEIN 1"/>
    <property type="match status" value="1"/>
</dbReference>
<feature type="domain" description="Response regulatory" evidence="3">
    <location>
        <begin position="8"/>
        <end position="128"/>
    </location>
</feature>
<evidence type="ECO:0000259" key="3">
    <source>
        <dbReference type="PROSITE" id="PS50110"/>
    </source>
</evidence>
<proteinExistence type="predicted"/>
<dbReference type="Pfam" id="PF00072">
    <property type="entry name" value="Response_reg"/>
    <property type="match status" value="1"/>
</dbReference>
<keyword evidence="1 2" id="KW-0597">Phosphoprotein</keyword>
<evidence type="ECO:0000256" key="1">
    <source>
        <dbReference type="ARBA" id="ARBA00022553"/>
    </source>
</evidence>
<dbReference type="SMART" id="SM00448">
    <property type="entry name" value="REC"/>
    <property type="match status" value="1"/>
</dbReference>
<sequence length="134" mass="15724">MNQNKKLFLALVDDDPDEEDFFRIALDFLGIECDFKFFSSAPDFVSYIETAENLPDIVFVDMKMPKITGQELVRMVRDNPKFDSIQAVIYTAHISDREKEIMMTMGTFEFFIKPTEFAELTQMLREMIERKALK</sequence>
<dbReference type="InterPro" id="IPR001789">
    <property type="entry name" value="Sig_transdc_resp-reg_receiver"/>
</dbReference>
<feature type="modified residue" description="4-aspartylphosphate" evidence="2">
    <location>
        <position position="61"/>
    </location>
</feature>
<dbReference type="RefSeq" id="WP_379791385.1">
    <property type="nucleotide sequence ID" value="NZ_JBHSQB010000006.1"/>
</dbReference>
<name>A0ABW1PLL9_9FLAO</name>
<evidence type="ECO:0000256" key="2">
    <source>
        <dbReference type="PROSITE-ProRule" id="PRU00169"/>
    </source>
</evidence>
<dbReference type="PROSITE" id="PS50110">
    <property type="entry name" value="RESPONSE_REGULATORY"/>
    <property type="match status" value="1"/>
</dbReference>
<evidence type="ECO:0000313" key="5">
    <source>
        <dbReference type="Proteomes" id="UP001596287"/>
    </source>
</evidence>
<accession>A0ABW1PLL9</accession>
<dbReference type="InterPro" id="IPR050595">
    <property type="entry name" value="Bact_response_regulator"/>
</dbReference>
<keyword evidence="5" id="KW-1185">Reference proteome</keyword>
<organism evidence="4 5">
    <name type="scientific">Flavobacterium qiangtangense</name>
    <dbReference type="NCBI Taxonomy" id="1442595"/>
    <lineage>
        <taxon>Bacteria</taxon>
        <taxon>Pseudomonadati</taxon>
        <taxon>Bacteroidota</taxon>
        <taxon>Flavobacteriia</taxon>
        <taxon>Flavobacteriales</taxon>
        <taxon>Flavobacteriaceae</taxon>
        <taxon>Flavobacterium</taxon>
    </lineage>
</organism>
<reference evidence="5" key="1">
    <citation type="journal article" date="2019" name="Int. J. Syst. Evol. Microbiol.">
        <title>The Global Catalogue of Microorganisms (GCM) 10K type strain sequencing project: providing services to taxonomists for standard genome sequencing and annotation.</title>
        <authorList>
            <consortium name="The Broad Institute Genomics Platform"/>
            <consortium name="The Broad Institute Genome Sequencing Center for Infectious Disease"/>
            <person name="Wu L."/>
            <person name="Ma J."/>
        </authorList>
    </citation>
    <scope>NUCLEOTIDE SEQUENCE [LARGE SCALE GENOMIC DNA]</scope>
    <source>
        <strain evidence="5">CCUG 49679</strain>
    </source>
</reference>
<dbReference type="EMBL" id="JBHSQB010000006">
    <property type="protein sequence ID" value="MFC6096531.1"/>
    <property type="molecule type" value="Genomic_DNA"/>
</dbReference>
<protein>
    <submittedName>
        <fullName evidence="4">Response regulator</fullName>
    </submittedName>
</protein>
<dbReference type="Gene3D" id="3.40.50.2300">
    <property type="match status" value="1"/>
</dbReference>
<gene>
    <name evidence="4" type="ORF">ACFPVY_07705</name>
</gene>